<dbReference type="Proteomes" id="UP000054217">
    <property type="component" value="Unassembled WGS sequence"/>
</dbReference>
<name>A0A0C3JFB9_PISTI</name>
<evidence type="ECO:0000313" key="2">
    <source>
        <dbReference type="Proteomes" id="UP000054217"/>
    </source>
</evidence>
<dbReference type="InParanoid" id="A0A0C3JFB9"/>
<accession>A0A0C3JFB9</accession>
<gene>
    <name evidence="1" type="ORF">M404DRAFT_395706</name>
</gene>
<dbReference type="AlphaFoldDB" id="A0A0C3JFB9"/>
<organism evidence="1 2">
    <name type="scientific">Pisolithus tinctorius Marx 270</name>
    <dbReference type="NCBI Taxonomy" id="870435"/>
    <lineage>
        <taxon>Eukaryota</taxon>
        <taxon>Fungi</taxon>
        <taxon>Dikarya</taxon>
        <taxon>Basidiomycota</taxon>
        <taxon>Agaricomycotina</taxon>
        <taxon>Agaricomycetes</taxon>
        <taxon>Agaricomycetidae</taxon>
        <taxon>Boletales</taxon>
        <taxon>Sclerodermatineae</taxon>
        <taxon>Pisolithaceae</taxon>
        <taxon>Pisolithus</taxon>
    </lineage>
</organism>
<dbReference type="EMBL" id="KN831959">
    <property type="protein sequence ID" value="KIO07768.1"/>
    <property type="molecule type" value="Genomic_DNA"/>
</dbReference>
<reference evidence="2" key="2">
    <citation type="submission" date="2015-01" db="EMBL/GenBank/DDBJ databases">
        <title>Evolutionary Origins and Diversification of the Mycorrhizal Mutualists.</title>
        <authorList>
            <consortium name="DOE Joint Genome Institute"/>
            <consortium name="Mycorrhizal Genomics Consortium"/>
            <person name="Kohler A."/>
            <person name="Kuo A."/>
            <person name="Nagy L.G."/>
            <person name="Floudas D."/>
            <person name="Copeland A."/>
            <person name="Barry K.W."/>
            <person name="Cichocki N."/>
            <person name="Veneault-Fourrey C."/>
            <person name="LaButti K."/>
            <person name="Lindquist E.A."/>
            <person name="Lipzen A."/>
            <person name="Lundell T."/>
            <person name="Morin E."/>
            <person name="Murat C."/>
            <person name="Riley R."/>
            <person name="Ohm R."/>
            <person name="Sun H."/>
            <person name="Tunlid A."/>
            <person name="Henrissat B."/>
            <person name="Grigoriev I.V."/>
            <person name="Hibbett D.S."/>
            <person name="Martin F."/>
        </authorList>
    </citation>
    <scope>NUCLEOTIDE SEQUENCE [LARGE SCALE GENOMIC DNA]</scope>
    <source>
        <strain evidence="2">Marx 270</strain>
    </source>
</reference>
<proteinExistence type="predicted"/>
<protein>
    <submittedName>
        <fullName evidence="1">Uncharacterized protein</fullName>
    </submittedName>
</protein>
<dbReference type="OrthoDB" id="10611576at2759"/>
<evidence type="ECO:0000313" key="1">
    <source>
        <dbReference type="EMBL" id="KIO07768.1"/>
    </source>
</evidence>
<sequence>MRDPQYLIGGLKYSCCKTGHCSSHSANSTLTLRHSANGTLTLRWKAASSPCLARPTISRCPNSLVLALSAFRRTILPENNITTIDYHIRKVFMNTHHCGHWRTLAGDFDLNNTRSEDPEVCLDCNKGVSDAEFEAGAYNIICRSTSAGSQIFAMPGDLRLAATICNRARATLLFCLDISRCICKPANPSRSCCGKQAV</sequence>
<reference evidence="1 2" key="1">
    <citation type="submission" date="2014-04" db="EMBL/GenBank/DDBJ databases">
        <authorList>
            <consortium name="DOE Joint Genome Institute"/>
            <person name="Kuo A."/>
            <person name="Kohler A."/>
            <person name="Costa M.D."/>
            <person name="Nagy L.G."/>
            <person name="Floudas D."/>
            <person name="Copeland A."/>
            <person name="Barry K.W."/>
            <person name="Cichocki N."/>
            <person name="Veneault-Fourrey C."/>
            <person name="LaButti K."/>
            <person name="Lindquist E.A."/>
            <person name="Lipzen A."/>
            <person name="Lundell T."/>
            <person name="Morin E."/>
            <person name="Murat C."/>
            <person name="Sun H."/>
            <person name="Tunlid A."/>
            <person name="Henrissat B."/>
            <person name="Grigoriev I.V."/>
            <person name="Hibbett D.S."/>
            <person name="Martin F."/>
            <person name="Nordberg H.P."/>
            <person name="Cantor M.N."/>
            <person name="Hua S.X."/>
        </authorList>
    </citation>
    <scope>NUCLEOTIDE SEQUENCE [LARGE SCALE GENOMIC DNA]</scope>
    <source>
        <strain evidence="1 2">Marx 270</strain>
    </source>
</reference>
<dbReference type="HOGENOM" id="CLU_1378632_0_0_1"/>
<keyword evidence="2" id="KW-1185">Reference proteome</keyword>